<feature type="domain" description="DUF4158" evidence="1">
    <location>
        <begin position="6"/>
        <end position="166"/>
    </location>
</feature>
<name>A0A6L3YZZ3_BRUAN</name>
<accession>A0A6L3YZZ3</accession>
<evidence type="ECO:0000313" key="3">
    <source>
        <dbReference type="Proteomes" id="UP000481876"/>
    </source>
</evidence>
<dbReference type="EMBL" id="WBWS01000043">
    <property type="protein sequence ID" value="KAB2758413.1"/>
    <property type="molecule type" value="Genomic_DNA"/>
</dbReference>
<evidence type="ECO:0000259" key="1">
    <source>
        <dbReference type="Pfam" id="PF13700"/>
    </source>
</evidence>
<dbReference type="AlphaFoldDB" id="A0A6L3YZZ3"/>
<organism evidence="2 3">
    <name type="scientific">Brucella anthropi</name>
    <name type="common">Ochrobactrum anthropi</name>
    <dbReference type="NCBI Taxonomy" id="529"/>
    <lineage>
        <taxon>Bacteria</taxon>
        <taxon>Pseudomonadati</taxon>
        <taxon>Pseudomonadota</taxon>
        <taxon>Alphaproteobacteria</taxon>
        <taxon>Hyphomicrobiales</taxon>
        <taxon>Brucellaceae</taxon>
        <taxon>Brucella/Ochrobactrum group</taxon>
        <taxon>Brucella</taxon>
    </lineage>
</organism>
<reference evidence="2 3" key="1">
    <citation type="submission" date="2019-09" db="EMBL/GenBank/DDBJ databases">
        <title>Taxonomic organization of the family Brucellaceae based on a phylogenomic approach.</title>
        <authorList>
            <person name="Leclercq S."/>
            <person name="Cloeckaert A."/>
            <person name="Zygmunt M.S."/>
        </authorList>
    </citation>
    <scope>NUCLEOTIDE SEQUENCE [LARGE SCALE GENOMIC DNA]</scope>
    <source>
        <strain evidence="2 3">LMG 3313</strain>
    </source>
</reference>
<dbReference type="Proteomes" id="UP000481876">
    <property type="component" value="Unassembled WGS sequence"/>
</dbReference>
<dbReference type="RefSeq" id="WP_151664451.1">
    <property type="nucleotide sequence ID" value="NZ_WBWS01000043.1"/>
</dbReference>
<sequence>MAKRKLLKIQDRKALFDIPTDEDSLMRHYSLSPADRLEIEVRRREHNRLGFAVQLCLMRYPGRALMANEILPEAMLNYIAEQIGADPASFDLYARREETRMNHVARLLRYLEMRAATTEDRRAALLAAIEAATVTDKGATIATAIITTFRERRVLLPAANMIERMGLAARAIARRQAEAALITDLDPETLGTLDGLLAVDPAIGQTRYHWLRSAPEAPGAGNLVGLTERIAFLRMLGIDPRLQTRVPSGRWDQMIREGDATPAWLASDFNASRRRATIVAQIIKLGQKLTDDAVMMFIKLMGRLFSQVNNRKKQRHMSARLETSKALRLFLDTIVALQAANDMDADPMTILDRRVGWHRLLQVKPGLEAMVENS</sequence>
<feature type="non-terminal residue" evidence="2">
    <location>
        <position position="374"/>
    </location>
</feature>
<proteinExistence type="predicted"/>
<protein>
    <submittedName>
        <fullName evidence="2">DUF4158 domain-containing protein</fullName>
    </submittedName>
</protein>
<dbReference type="InterPro" id="IPR025296">
    <property type="entry name" value="DUF4158"/>
</dbReference>
<evidence type="ECO:0000313" key="2">
    <source>
        <dbReference type="EMBL" id="KAB2758413.1"/>
    </source>
</evidence>
<gene>
    <name evidence="2" type="ORF">F9L04_24495</name>
</gene>
<comment type="caution">
    <text evidence="2">The sequence shown here is derived from an EMBL/GenBank/DDBJ whole genome shotgun (WGS) entry which is preliminary data.</text>
</comment>
<dbReference type="Pfam" id="PF13700">
    <property type="entry name" value="DUF4158"/>
    <property type="match status" value="1"/>
</dbReference>